<reference evidence="2" key="1">
    <citation type="submission" date="2021-01" db="EMBL/GenBank/DDBJ databases">
        <authorList>
            <person name="Corre E."/>
            <person name="Pelletier E."/>
            <person name="Niang G."/>
            <person name="Scheremetjew M."/>
            <person name="Finn R."/>
            <person name="Kale V."/>
            <person name="Holt S."/>
            <person name="Cochrane G."/>
            <person name="Meng A."/>
            <person name="Brown T."/>
            <person name="Cohen L."/>
        </authorList>
    </citation>
    <scope>NUCLEOTIDE SEQUENCE</scope>
    <source>
        <strain evidence="2">CCMP1510</strain>
    </source>
</reference>
<keyword evidence="1" id="KW-0472">Membrane</keyword>
<feature type="transmembrane region" description="Helical" evidence="1">
    <location>
        <begin position="112"/>
        <end position="145"/>
    </location>
</feature>
<name>A0A7S3K2Z1_9STRA</name>
<sequence>MLSGNNGEKKSATIEICTSRRLSPEKKRVLFYCGVCIGVILIILTWVPGLSSEFGVLDDSAKISRKSIKTSIWEFGLWPEESFIGEAQDFAIEVINLALLDGLLSNQLGRKFAALCLILACFLVGSICALISIAACTFAAFFLLYATLFLAYHTWQIFIQCRRNICVHHNKRRATSSLLPSFSSSPSSR</sequence>
<organism evidence="2">
    <name type="scientific">Aureoumbra lagunensis</name>
    <dbReference type="NCBI Taxonomy" id="44058"/>
    <lineage>
        <taxon>Eukaryota</taxon>
        <taxon>Sar</taxon>
        <taxon>Stramenopiles</taxon>
        <taxon>Ochrophyta</taxon>
        <taxon>Pelagophyceae</taxon>
        <taxon>Pelagomonadales</taxon>
        <taxon>Aureoumbra</taxon>
    </lineage>
</organism>
<protein>
    <submittedName>
        <fullName evidence="2">Uncharacterized protein</fullName>
    </submittedName>
</protein>
<keyword evidence="1" id="KW-1133">Transmembrane helix</keyword>
<accession>A0A7S3K2Z1</accession>
<proteinExistence type="predicted"/>
<dbReference type="AlphaFoldDB" id="A0A7S3K2Z1"/>
<gene>
    <name evidence="2" type="ORF">ALAG00032_LOCUS12114</name>
</gene>
<evidence type="ECO:0000313" key="2">
    <source>
        <dbReference type="EMBL" id="CAE0371332.1"/>
    </source>
</evidence>
<evidence type="ECO:0000256" key="1">
    <source>
        <dbReference type="SAM" id="Phobius"/>
    </source>
</evidence>
<keyword evidence="1" id="KW-0812">Transmembrane</keyword>
<feature type="transmembrane region" description="Helical" evidence="1">
    <location>
        <begin position="29"/>
        <end position="47"/>
    </location>
</feature>
<dbReference type="EMBL" id="HBIJ01018385">
    <property type="protein sequence ID" value="CAE0371332.1"/>
    <property type="molecule type" value="Transcribed_RNA"/>
</dbReference>